<sequence>MQHGLRPSRPQAETTVVGARRATDMILIMDHLENSCGDQTHVQPFSPTPSTIQDHSSLGMQRLSS</sequence>
<keyword evidence="3" id="KW-1185">Reference proteome</keyword>
<reference evidence="2" key="1">
    <citation type="submission" date="2018-05" db="EMBL/GenBank/DDBJ databases">
        <title>Draft genome of Mucuna pruriens seed.</title>
        <authorList>
            <person name="Nnadi N.E."/>
            <person name="Vos R."/>
            <person name="Hasami M.H."/>
            <person name="Devisetty U.K."/>
            <person name="Aguiy J.C."/>
        </authorList>
    </citation>
    <scope>NUCLEOTIDE SEQUENCE [LARGE SCALE GENOMIC DNA]</scope>
    <source>
        <strain evidence="2">JCA_2017</strain>
    </source>
</reference>
<name>A0A371HBY4_MUCPR</name>
<dbReference type="EMBL" id="QJKJ01003031">
    <property type="protein sequence ID" value="RDY00306.1"/>
    <property type="molecule type" value="Genomic_DNA"/>
</dbReference>
<comment type="caution">
    <text evidence="2">The sequence shown here is derived from an EMBL/GenBank/DDBJ whole genome shotgun (WGS) entry which is preliminary data.</text>
</comment>
<protein>
    <submittedName>
        <fullName evidence="2">Uncharacterized protein</fullName>
    </submittedName>
</protein>
<dbReference type="Proteomes" id="UP000257109">
    <property type="component" value="Unassembled WGS sequence"/>
</dbReference>
<organism evidence="2 3">
    <name type="scientific">Mucuna pruriens</name>
    <name type="common">Velvet bean</name>
    <name type="synonym">Dolichos pruriens</name>
    <dbReference type="NCBI Taxonomy" id="157652"/>
    <lineage>
        <taxon>Eukaryota</taxon>
        <taxon>Viridiplantae</taxon>
        <taxon>Streptophyta</taxon>
        <taxon>Embryophyta</taxon>
        <taxon>Tracheophyta</taxon>
        <taxon>Spermatophyta</taxon>
        <taxon>Magnoliopsida</taxon>
        <taxon>eudicotyledons</taxon>
        <taxon>Gunneridae</taxon>
        <taxon>Pentapetalae</taxon>
        <taxon>rosids</taxon>
        <taxon>fabids</taxon>
        <taxon>Fabales</taxon>
        <taxon>Fabaceae</taxon>
        <taxon>Papilionoideae</taxon>
        <taxon>50 kb inversion clade</taxon>
        <taxon>NPAAA clade</taxon>
        <taxon>indigoferoid/millettioid clade</taxon>
        <taxon>Phaseoleae</taxon>
        <taxon>Mucuna</taxon>
    </lineage>
</organism>
<proteinExistence type="predicted"/>
<evidence type="ECO:0000313" key="2">
    <source>
        <dbReference type="EMBL" id="RDY00306.1"/>
    </source>
</evidence>
<feature type="non-terminal residue" evidence="2">
    <location>
        <position position="1"/>
    </location>
</feature>
<gene>
    <name evidence="2" type="ORF">CR513_16526</name>
</gene>
<dbReference type="AlphaFoldDB" id="A0A371HBY4"/>
<feature type="region of interest" description="Disordered" evidence="1">
    <location>
        <begin position="38"/>
        <end position="65"/>
    </location>
</feature>
<evidence type="ECO:0000313" key="3">
    <source>
        <dbReference type="Proteomes" id="UP000257109"/>
    </source>
</evidence>
<accession>A0A371HBY4</accession>
<evidence type="ECO:0000256" key="1">
    <source>
        <dbReference type="SAM" id="MobiDB-lite"/>
    </source>
</evidence>